<organism evidence="4 5">
    <name type="scientific">Rhodococcus sovatensis</name>
    <dbReference type="NCBI Taxonomy" id="1805840"/>
    <lineage>
        <taxon>Bacteria</taxon>
        <taxon>Bacillati</taxon>
        <taxon>Actinomycetota</taxon>
        <taxon>Actinomycetes</taxon>
        <taxon>Mycobacteriales</taxon>
        <taxon>Nocardiaceae</taxon>
        <taxon>Rhodococcus</taxon>
    </lineage>
</organism>
<dbReference type="SUPFAM" id="SSF46785">
    <property type="entry name" value="Winged helix' DNA-binding domain"/>
    <property type="match status" value="1"/>
</dbReference>
<keyword evidence="5" id="KW-1185">Reference proteome</keyword>
<dbReference type="Gene3D" id="1.10.10.10">
    <property type="entry name" value="Winged helix-like DNA-binding domain superfamily/Winged helix DNA-binding domain"/>
    <property type="match status" value="1"/>
</dbReference>
<dbReference type="PANTHER" id="PTHR30319:SF1">
    <property type="entry name" value="TRANSCRIPTIONAL REPRESSOR PAAX"/>
    <property type="match status" value="1"/>
</dbReference>
<evidence type="ECO:0000313" key="4">
    <source>
        <dbReference type="EMBL" id="WXG69874.1"/>
    </source>
</evidence>
<proteinExistence type="predicted"/>
<dbReference type="Proteomes" id="UP001432000">
    <property type="component" value="Chromosome"/>
</dbReference>
<feature type="domain" description="Transcriptional repressor PaaX-like C-terminal" evidence="2">
    <location>
        <begin position="191"/>
        <end position="273"/>
    </location>
</feature>
<dbReference type="Pfam" id="PF08223">
    <property type="entry name" value="PaaX_C"/>
    <property type="match status" value="1"/>
</dbReference>
<reference evidence="4 5" key="1">
    <citation type="submission" date="2024-03" db="EMBL/GenBank/DDBJ databases">
        <title>Natural products discovery in diverse microorganisms through a two-stage MS feature dereplication strategy.</title>
        <authorList>
            <person name="Zhang R."/>
        </authorList>
    </citation>
    <scope>NUCLEOTIDE SEQUENCE [LARGE SCALE GENOMIC DNA]</scope>
    <source>
        <strain evidence="4 5">18930</strain>
    </source>
</reference>
<dbReference type="Pfam" id="PF20803">
    <property type="entry name" value="PaaX_M"/>
    <property type="match status" value="1"/>
</dbReference>
<evidence type="ECO:0000259" key="1">
    <source>
        <dbReference type="Pfam" id="PF07848"/>
    </source>
</evidence>
<feature type="domain" description="Transcriptional repressor PaaX-like central Cas2-like" evidence="3">
    <location>
        <begin position="110"/>
        <end position="162"/>
    </location>
</feature>
<evidence type="ECO:0000313" key="5">
    <source>
        <dbReference type="Proteomes" id="UP001432000"/>
    </source>
</evidence>
<dbReference type="InterPro" id="IPR012906">
    <property type="entry name" value="PaaX-like_N"/>
</dbReference>
<gene>
    <name evidence="4" type="ORF">WDS16_04820</name>
</gene>
<dbReference type="PANTHER" id="PTHR30319">
    <property type="entry name" value="PHENYLACETIC ACID REGULATOR-RELATED TRANSCRIPTIONAL REPRESSOR"/>
    <property type="match status" value="1"/>
</dbReference>
<dbReference type="RefSeq" id="WP_338890918.1">
    <property type="nucleotide sequence ID" value="NZ_CP147846.1"/>
</dbReference>
<accession>A0ABZ2PLJ0</accession>
<dbReference type="InterPro" id="IPR013225">
    <property type="entry name" value="PaaX_C"/>
</dbReference>
<dbReference type="PIRSF" id="PIRSF020623">
    <property type="entry name" value="PaaX"/>
    <property type="match status" value="1"/>
</dbReference>
<name>A0ABZ2PLJ0_9NOCA</name>
<dbReference type="InterPro" id="IPR048846">
    <property type="entry name" value="PaaX-like_central"/>
</dbReference>
<evidence type="ECO:0000259" key="2">
    <source>
        <dbReference type="Pfam" id="PF08223"/>
    </source>
</evidence>
<dbReference type="EMBL" id="CP147846">
    <property type="protein sequence ID" value="WXG69874.1"/>
    <property type="molecule type" value="Genomic_DNA"/>
</dbReference>
<feature type="domain" description="Transcriptional repressor PaaX-like N-terminal" evidence="1">
    <location>
        <begin position="34"/>
        <end position="85"/>
    </location>
</feature>
<dbReference type="Gene3D" id="1.20.58.1460">
    <property type="match status" value="1"/>
</dbReference>
<evidence type="ECO:0000259" key="3">
    <source>
        <dbReference type="Pfam" id="PF20803"/>
    </source>
</evidence>
<sequence length="279" mass="30898">MSPIPHVDSDDPLAARSPKRLLFAVLAEQIVMGVRAPLLASTYVSILSGAGVKPATTRAKLDRLVVEGYLVRSKDGRGVQYELTPSGFDTLRTLQNRMEDPNPFEARGSGWTLVTFTVPEQQRAVRQRLRAALTWEGFVPLRDGLWIAPGEADLDEVLDPMHAELSESSLVAFHAHDLPNFSLDPLARTAWNLKGALEAHTRFDECWGDAATVDTTASPLSDLMLLGADWYALLRADPRLPAELLDEGWPSDRSTRIYRARRQQLAPAAHEAFNTAIHR</sequence>
<dbReference type="InterPro" id="IPR036388">
    <property type="entry name" value="WH-like_DNA-bd_sf"/>
</dbReference>
<dbReference type="Gene3D" id="3.30.70.2650">
    <property type="match status" value="1"/>
</dbReference>
<dbReference type="Pfam" id="PF07848">
    <property type="entry name" value="PaaX"/>
    <property type="match status" value="1"/>
</dbReference>
<dbReference type="InterPro" id="IPR036390">
    <property type="entry name" value="WH_DNA-bd_sf"/>
</dbReference>
<protein>
    <submittedName>
        <fullName evidence="4">PaaX family transcriptional regulator C-terminal domain-containing protein</fullName>
    </submittedName>
</protein>
<dbReference type="InterPro" id="IPR011965">
    <property type="entry name" value="PaaX_trns_reg"/>
</dbReference>